<dbReference type="SUPFAM" id="SSF52833">
    <property type="entry name" value="Thioredoxin-like"/>
    <property type="match status" value="1"/>
</dbReference>
<gene>
    <name evidence="1" type="ORF">WJX84_000418</name>
</gene>
<dbReference type="AlphaFoldDB" id="A0AAW1TJ87"/>
<evidence type="ECO:0000313" key="1">
    <source>
        <dbReference type="EMBL" id="KAK9868693.1"/>
    </source>
</evidence>
<dbReference type="CDD" id="cd03062">
    <property type="entry name" value="TRX_Fd_Sucrase"/>
    <property type="match status" value="1"/>
</dbReference>
<dbReference type="Gene3D" id="3.40.30.10">
    <property type="entry name" value="Glutaredoxin"/>
    <property type="match status" value="1"/>
</dbReference>
<dbReference type="InterPro" id="IPR009737">
    <property type="entry name" value="Aim32/Apd1-like"/>
</dbReference>
<name>A0AAW1TJ87_9CHLO</name>
<dbReference type="InterPro" id="IPR036249">
    <property type="entry name" value="Thioredoxin-like_sf"/>
</dbReference>
<keyword evidence="2" id="KW-1185">Reference proteome</keyword>
<organism evidence="1 2">
    <name type="scientific">Apatococcus fuscideae</name>
    <dbReference type="NCBI Taxonomy" id="2026836"/>
    <lineage>
        <taxon>Eukaryota</taxon>
        <taxon>Viridiplantae</taxon>
        <taxon>Chlorophyta</taxon>
        <taxon>core chlorophytes</taxon>
        <taxon>Trebouxiophyceae</taxon>
        <taxon>Chlorellales</taxon>
        <taxon>Chlorellaceae</taxon>
        <taxon>Apatococcus</taxon>
    </lineage>
</organism>
<reference evidence="1 2" key="1">
    <citation type="journal article" date="2024" name="Nat. Commun.">
        <title>Phylogenomics reveals the evolutionary origins of lichenization in chlorophyte algae.</title>
        <authorList>
            <person name="Puginier C."/>
            <person name="Libourel C."/>
            <person name="Otte J."/>
            <person name="Skaloud P."/>
            <person name="Haon M."/>
            <person name="Grisel S."/>
            <person name="Petersen M."/>
            <person name="Berrin J.G."/>
            <person name="Delaux P.M."/>
            <person name="Dal Grande F."/>
            <person name="Keller J."/>
        </authorList>
    </citation>
    <scope>NUCLEOTIDE SEQUENCE [LARGE SCALE GENOMIC DNA]</scope>
    <source>
        <strain evidence="1 2">SAG 2523</strain>
    </source>
</reference>
<dbReference type="Pfam" id="PF06999">
    <property type="entry name" value="Suc_Fer-like"/>
    <property type="match status" value="1"/>
</dbReference>
<dbReference type="Proteomes" id="UP001485043">
    <property type="component" value="Unassembled WGS sequence"/>
</dbReference>
<evidence type="ECO:0008006" key="3">
    <source>
        <dbReference type="Google" id="ProtNLM"/>
    </source>
</evidence>
<proteinExistence type="predicted"/>
<accession>A0AAW1TJ87</accession>
<protein>
    <recommendedName>
        <fullName evidence="3">Sucrase</fullName>
    </recommendedName>
</protein>
<dbReference type="PANTHER" id="PTHR31902">
    <property type="entry name" value="ACTIN PATCHES DISTAL PROTEIN 1"/>
    <property type="match status" value="1"/>
</dbReference>
<dbReference type="EMBL" id="JALJOV010000015">
    <property type="protein sequence ID" value="KAK9868693.1"/>
    <property type="molecule type" value="Genomic_DNA"/>
</dbReference>
<comment type="caution">
    <text evidence="1">The sequence shown here is derived from an EMBL/GenBank/DDBJ whole genome shotgun (WGS) entry which is preliminary data.</text>
</comment>
<evidence type="ECO:0000313" key="2">
    <source>
        <dbReference type="Proteomes" id="UP001485043"/>
    </source>
</evidence>
<sequence>MLASFRLPAFPNLQIEAPAPGTVKRHEQHIFLWSPQPAGRAATGEPDWPAKVERLPVLLNAFKAVSAAKLKQHIPGSIKITAYEEACPGDTAPPKPDHCHCLVFPQGVSFYNLPQNKLGRLIPALCSSMPELEAEDGSDTDLAHWKAGDADAAWDPPEMPQLDHQLAWMQGELKGLHLFVCAHGSRDARCGAIGNALVTRLSELVWQQQLDGQVHIHRCSHVGGHKYAGNVVVYGQLSPCDGDWFGGVNPENAADFLRNLVEMEVGSDGPLGNSFLMPLWRGRSGQSPSEQLEYAACACASAA</sequence>
<dbReference type="PANTHER" id="PTHR31902:SF14">
    <property type="entry name" value="ACTIN PATCHES DISTAL PROTEIN 1"/>
    <property type="match status" value="1"/>
</dbReference>